<evidence type="ECO:0000313" key="2">
    <source>
        <dbReference type="Proteomes" id="UP001589813"/>
    </source>
</evidence>
<keyword evidence="2" id="KW-1185">Reference proteome</keyword>
<name>A0ABV6BFE0_9GAMM</name>
<comment type="caution">
    <text evidence="1">The sequence shown here is derived from an EMBL/GenBank/DDBJ whole genome shotgun (WGS) entry which is preliminary data.</text>
</comment>
<reference evidence="1 2" key="1">
    <citation type="submission" date="2024-09" db="EMBL/GenBank/DDBJ databases">
        <authorList>
            <person name="Sun Q."/>
            <person name="Mori K."/>
        </authorList>
    </citation>
    <scope>NUCLEOTIDE SEQUENCE [LARGE SCALE GENOMIC DNA]</scope>
    <source>
        <strain evidence="1 2">KCTC 23315</strain>
    </source>
</reference>
<evidence type="ECO:0008006" key="3">
    <source>
        <dbReference type="Google" id="ProtNLM"/>
    </source>
</evidence>
<organism evidence="1 2">
    <name type="scientific">Rheinheimera tilapiae</name>
    <dbReference type="NCBI Taxonomy" id="875043"/>
    <lineage>
        <taxon>Bacteria</taxon>
        <taxon>Pseudomonadati</taxon>
        <taxon>Pseudomonadota</taxon>
        <taxon>Gammaproteobacteria</taxon>
        <taxon>Chromatiales</taxon>
        <taxon>Chromatiaceae</taxon>
        <taxon>Rheinheimera</taxon>
    </lineage>
</organism>
<gene>
    <name evidence="1" type="ORF">ACFFJP_14860</name>
</gene>
<accession>A0ABV6BFE0</accession>
<dbReference type="EMBL" id="JBHLXP010000003">
    <property type="protein sequence ID" value="MFC0049575.1"/>
    <property type="molecule type" value="Genomic_DNA"/>
</dbReference>
<sequence>MKSWFFGLSLLCAVTGCGGSNTTTQIPVPTQQTQPGKYLFAAIYENHSWVHTQKGFVIKGNGDLYSFDLSDTNAALPAAEQASEAELTRFFEAARFEFVQTVSAEQLNQLWLQGRDLSNNTLGKEQSSCRDAGKYQYLMFQPVGNQQYRQALIYQTGDFRREQQDSKAELLKDYLVKQAVKLQIAHILDPDGNNWCSGL</sequence>
<dbReference type="Proteomes" id="UP001589813">
    <property type="component" value="Unassembled WGS sequence"/>
</dbReference>
<dbReference type="PROSITE" id="PS51257">
    <property type="entry name" value="PROKAR_LIPOPROTEIN"/>
    <property type="match status" value="1"/>
</dbReference>
<evidence type="ECO:0000313" key="1">
    <source>
        <dbReference type="EMBL" id="MFC0049575.1"/>
    </source>
</evidence>
<protein>
    <recommendedName>
        <fullName evidence="3">Peptidylprolyl isomerase</fullName>
    </recommendedName>
</protein>
<proteinExistence type="predicted"/>
<dbReference type="RefSeq" id="WP_377245674.1">
    <property type="nucleotide sequence ID" value="NZ_JBHLXP010000003.1"/>
</dbReference>